<organism evidence="2 3">
    <name type="scientific">Hymenobacter metallilatus</name>
    <dbReference type="NCBI Taxonomy" id="2493666"/>
    <lineage>
        <taxon>Bacteria</taxon>
        <taxon>Pseudomonadati</taxon>
        <taxon>Bacteroidota</taxon>
        <taxon>Cytophagia</taxon>
        <taxon>Cytophagales</taxon>
        <taxon>Hymenobacteraceae</taxon>
        <taxon>Hymenobacter</taxon>
    </lineage>
</organism>
<gene>
    <name evidence="2" type="ORF">EI290_20740</name>
</gene>
<dbReference type="EMBL" id="RWIS01000018">
    <property type="protein sequence ID" value="RSK24210.1"/>
    <property type="molecule type" value="Genomic_DNA"/>
</dbReference>
<feature type="coiled-coil region" evidence="1">
    <location>
        <begin position="1"/>
        <end position="66"/>
    </location>
</feature>
<name>A0A3R9ML53_9BACT</name>
<keyword evidence="3" id="KW-1185">Reference proteome</keyword>
<sequence>MSTMENAMRLLRQSIRELEREAQQARENATKLYVSPEQAAQYQEQARDAEKLIAKKEQEIEALRNSVQLDLFRPKP</sequence>
<evidence type="ECO:0000313" key="2">
    <source>
        <dbReference type="EMBL" id="RSK24210.1"/>
    </source>
</evidence>
<dbReference type="Proteomes" id="UP000280066">
    <property type="component" value="Unassembled WGS sequence"/>
</dbReference>
<evidence type="ECO:0000313" key="3">
    <source>
        <dbReference type="Proteomes" id="UP000280066"/>
    </source>
</evidence>
<comment type="caution">
    <text evidence="2">The sequence shown here is derived from an EMBL/GenBank/DDBJ whole genome shotgun (WGS) entry which is preliminary data.</text>
</comment>
<reference evidence="2 3" key="1">
    <citation type="submission" date="2018-12" db="EMBL/GenBank/DDBJ databases">
        <authorList>
            <person name="Feng G."/>
            <person name="Zhu H."/>
        </authorList>
    </citation>
    <scope>NUCLEOTIDE SEQUENCE [LARGE SCALE GENOMIC DNA]</scope>
    <source>
        <strain evidence="2 3">9PBR-2</strain>
    </source>
</reference>
<dbReference type="AlphaFoldDB" id="A0A3R9ML53"/>
<proteinExistence type="predicted"/>
<accession>A0A3R9ML53</accession>
<keyword evidence="1" id="KW-0175">Coiled coil</keyword>
<protein>
    <submittedName>
        <fullName evidence="2">Uncharacterized protein</fullName>
    </submittedName>
</protein>
<evidence type="ECO:0000256" key="1">
    <source>
        <dbReference type="SAM" id="Coils"/>
    </source>
</evidence>
<dbReference type="RefSeq" id="WP_125433567.1">
    <property type="nucleotide sequence ID" value="NZ_RWIS01000018.1"/>
</dbReference>